<organism evidence="1 2">
    <name type="scientific">Lutimaribacter degradans</name>
    <dbReference type="NCBI Taxonomy" id="2945989"/>
    <lineage>
        <taxon>Bacteria</taxon>
        <taxon>Pseudomonadati</taxon>
        <taxon>Pseudomonadota</taxon>
        <taxon>Alphaproteobacteria</taxon>
        <taxon>Rhodobacterales</taxon>
        <taxon>Roseobacteraceae</taxon>
        <taxon>Lutimaribacter</taxon>
    </lineage>
</organism>
<reference evidence="1" key="1">
    <citation type="submission" date="2022-06" db="EMBL/GenBank/DDBJ databases">
        <title>Lutimaribacter sp. EGI FJ00013, a novel bacterium isolated from a salt lake sediment enrichment.</title>
        <authorList>
            <person name="Gao L."/>
            <person name="Fang B.-Z."/>
            <person name="Li W.-J."/>
        </authorList>
    </citation>
    <scope>NUCLEOTIDE SEQUENCE</scope>
    <source>
        <strain evidence="1">EGI FJ00013</strain>
    </source>
</reference>
<name>A0ACC5ZRT2_9RHOB</name>
<proteinExistence type="predicted"/>
<dbReference type="EMBL" id="JAMQGO010000001">
    <property type="protein sequence ID" value="MCM2560802.1"/>
    <property type="molecule type" value="Genomic_DNA"/>
</dbReference>
<gene>
    <name evidence="1" type="ORF">M8744_01470</name>
</gene>
<keyword evidence="2" id="KW-1185">Reference proteome</keyword>
<protein>
    <submittedName>
        <fullName evidence="1">Uncharacterized protein</fullName>
    </submittedName>
</protein>
<dbReference type="Proteomes" id="UP001203036">
    <property type="component" value="Unassembled WGS sequence"/>
</dbReference>
<comment type="caution">
    <text evidence="1">The sequence shown here is derived from an EMBL/GenBank/DDBJ whole genome shotgun (WGS) entry which is preliminary data.</text>
</comment>
<evidence type="ECO:0000313" key="2">
    <source>
        <dbReference type="Proteomes" id="UP001203036"/>
    </source>
</evidence>
<evidence type="ECO:0000313" key="1">
    <source>
        <dbReference type="EMBL" id="MCM2560802.1"/>
    </source>
</evidence>
<sequence length="425" mass="47324">MSDLLPQPFERLGLGLSALRRALPMPALPSIVRRDHRLARRDDAGVSVELVEETAGDVEARRLHSRGQFLARQEMWETLGQEIRHHDRGRTSTEAGAALADLLSRGARADVVGPIETVLSDPTLMPAHAPRDGVWALQEACEDHPDDYGVALVIVQTHIDIGRAARGQGPQSKVPEKHMQTFHRHFDTAGEILDRFDAFAENSPALAAARCSLLAASRTPQARIADDYEDLIDLDPGNPVHMRALGKFLLPQWYGDYDQLEHEARRTLARTGDIWGMGAYAWVYLDAIALDSRALVRLDVPCFIDALRDILKRRSDQHVANQLAAFCAVTLTQPRFEHPDTAHTARELRGALGWILRRHLHQVYPLVWAAAAQPHGSKPLAHDELMRLGRDVALRRIGRHFNPELRSGMRVVITRKGVALEPLGG</sequence>
<accession>A0ACC5ZRT2</accession>